<evidence type="ECO:0000313" key="15">
    <source>
        <dbReference type="EMBL" id="RWS29690.1"/>
    </source>
</evidence>
<keyword evidence="3 12" id="KW-0723">Serine/threonine-protein kinase</keyword>
<evidence type="ECO:0000256" key="8">
    <source>
        <dbReference type="ARBA" id="ARBA00022840"/>
    </source>
</evidence>
<keyword evidence="8 11" id="KW-0067">ATP-binding</keyword>
<keyword evidence="7 12" id="KW-0418">Kinase</keyword>
<dbReference type="Gene3D" id="3.30.1120.30">
    <property type="entry name" value="POLO box domain"/>
    <property type="match status" value="2"/>
</dbReference>
<dbReference type="GO" id="GO:0005634">
    <property type="term" value="C:nucleus"/>
    <property type="evidence" value="ECO:0007669"/>
    <property type="project" value="TreeGrafter"/>
</dbReference>
<comment type="catalytic activity">
    <reaction evidence="10">
        <text>L-seryl-[protein] + ATP = O-phospho-L-seryl-[protein] + ADP + H(+)</text>
        <dbReference type="Rhea" id="RHEA:17989"/>
        <dbReference type="Rhea" id="RHEA-COMP:9863"/>
        <dbReference type="Rhea" id="RHEA-COMP:11604"/>
        <dbReference type="ChEBI" id="CHEBI:15378"/>
        <dbReference type="ChEBI" id="CHEBI:29999"/>
        <dbReference type="ChEBI" id="CHEBI:30616"/>
        <dbReference type="ChEBI" id="CHEBI:83421"/>
        <dbReference type="ChEBI" id="CHEBI:456216"/>
        <dbReference type="EC" id="2.7.11.21"/>
    </reaction>
</comment>
<dbReference type="CDD" id="cd13118">
    <property type="entry name" value="POLO_box_1"/>
    <property type="match status" value="1"/>
</dbReference>
<dbReference type="AlphaFoldDB" id="A0A443SQ75"/>
<dbReference type="Pfam" id="PF00659">
    <property type="entry name" value="POLO_box"/>
    <property type="match status" value="2"/>
</dbReference>
<protein>
    <recommendedName>
        <fullName evidence="12">Serine/threonine-protein kinase PLK</fullName>
        <ecNumber evidence="12">2.7.11.21</ecNumber>
    </recommendedName>
    <alternativeName>
        <fullName evidence="12">Polo-like kinase</fullName>
    </alternativeName>
</protein>
<dbReference type="InterPro" id="IPR033701">
    <property type="entry name" value="POLO_box_1"/>
</dbReference>
<dbReference type="Gene3D" id="3.30.200.20">
    <property type="entry name" value="Phosphorylase Kinase, domain 1"/>
    <property type="match status" value="1"/>
</dbReference>
<reference evidence="15 16" key="1">
    <citation type="journal article" date="2018" name="Gigascience">
        <title>Genomes of trombidid mites reveal novel predicted allergens and laterally-transferred genes associated with secondary metabolism.</title>
        <authorList>
            <person name="Dong X."/>
            <person name="Chaisiri K."/>
            <person name="Xia D."/>
            <person name="Armstrong S.D."/>
            <person name="Fang Y."/>
            <person name="Donnelly M.J."/>
            <person name="Kadowaki T."/>
            <person name="McGarry J.W."/>
            <person name="Darby A.C."/>
            <person name="Makepeace B.L."/>
        </authorList>
    </citation>
    <scope>NUCLEOTIDE SEQUENCE [LARGE SCALE GENOMIC DNA]</scope>
    <source>
        <strain evidence="15">UoL-UT</strain>
    </source>
</reference>
<dbReference type="PROSITE" id="PS00108">
    <property type="entry name" value="PROTEIN_KINASE_ST"/>
    <property type="match status" value="1"/>
</dbReference>
<dbReference type="Proteomes" id="UP000288716">
    <property type="component" value="Unassembled WGS sequence"/>
</dbReference>
<dbReference type="GO" id="GO:0004674">
    <property type="term" value="F:protein serine/threonine kinase activity"/>
    <property type="evidence" value="ECO:0007669"/>
    <property type="project" value="UniProtKB-KW"/>
</dbReference>
<dbReference type="SMART" id="SM00220">
    <property type="entry name" value="S_TKc"/>
    <property type="match status" value="1"/>
</dbReference>
<evidence type="ECO:0000256" key="9">
    <source>
        <dbReference type="ARBA" id="ARBA00047802"/>
    </source>
</evidence>
<dbReference type="InterPro" id="IPR017441">
    <property type="entry name" value="Protein_kinase_ATP_BS"/>
</dbReference>
<evidence type="ECO:0000259" key="14">
    <source>
        <dbReference type="PROSITE" id="PS50078"/>
    </source>
</evidence>
<dbReference type="PROSITE" id="PS50011">
    <property type="entry name" value="PROTEIN_KINASE_DOM"/>
    <property type="match status" value="1"/>
</dbReference>
<evidence type="ECO:0000313" key="16">
    <source>
        <dbReference type="Proteomes" id="UP000288716"/>
    </source>
</evidence>
<dbReference type="InterPro" id="IPR033695">
    <property type="entry name" value="POLO_box_2"/>
</dbReference>
<keyword evidence="16" id="KW-1185">Reference proteome</keyword>
<dbReference type="PROSITE" id="PS00107">
    <property type="entry name" value="PROTEIN_KINASE_ATP"/>
    <property type="match status" value="1"/>
</dbReference>
<name>A0A443SQ75_9ACAR</name>
<dbReference type="CDD" id="cd14099">
    <property type="entry name" value="STKc_PLK"/>
    <property type="match status" value="1"/>
</dbReference>
<dbReference type="GO" id="GO:0000776">
    <property type="term" value="C:kinetochore"/>
    <property type="evidence" value="ECO:0007669"/>
    <property type="project" value="TreeGrafter"/>
</dbReference>
<evidence type="ECO:0000256" key="4">
    <source>
        <dbReference type="ARBA" id="ARBA00022679"/>
    </source>
</evidence>
<dbReference type="GO" id="GO:0007052">
    <property type="term" value="P:mitotic spindle organization"/>
    <property type="evidence" value="ECO:0007669"/>
    <property type="project" value="TreeGrafter"/>
</dbReference>
<evidence type="ECO:0000256" key="11">
    <source>
        <dbReference type="PROSITE-ProRule" id="PRU10141"/>
    </source>
</evidence>
<keyword evidence="6 11" id="KW-0547">Nucleotide-binding</keyword>
<dbReference type="FunFam" id="1.10.510.10:FF:000571">
    <property type="entry name" value="Maternal embryonic leucine zipper kinase"/>
    <property type="match status" value="1"/>
</dbReference>
<feature type="domain" description="Protein kinase" evidence="13">
    <location>
        <begin position="32"/>
        <end position="284"/>
    </location>
</feature>
<dbReference type="FunFam" id="3.30.200.20:FF:000284">
    <property type="entry name" value="Serine/threonine-protein kinase PLK"/>
    <property type="match status" value="1"/>
</dbReference>
<gene>
    <name evidence="15" type="ORF">B4U80_07816</name>
</gene>
<keyword evidence="2" id="KW-0963">Cytoplasm</keyword>
<organism evidence="15 16">
    <name type="scientific">Leptotrombidium deliense</name>
    <dbReference type="NCBI Taxonomy" id="299467"/>
    <lineage>
        <taxon>Eukaryota</taxon>
        <taxon>Metazoa</taxon>
        <taxon>Ecdysozoa</taxon>
        <taxon>Arthropoda</taxon>
        <taxon>Chelicerata</taxon>
        <taxon>Arachnida</taxon>
        <taxon>Acari</taxon>
        <taxon>Acariformes</taxon>
        <taxon>Trombidiformes</taxon>
        <taxon>Prostigmata</taxon>
        <taxon>Anystina</taxon>
        <taxon>Parasitengona</taxon>
        <taxon>Trombiculoidea</taxon>
        <taxon>Trombiculidae</taxon>
        <taxon>Leptotrombidium</taxon>
    </lineage>
</organism>
<evidence type="ECO:0000256" key="2">
    <source>
        <dbReference type="ARBA" id="ARBA00022490"/>
    </source>
</evidence>
<dbReference type="FunFam" id="3.30.1120.30:FF:000001">
    <property type="entry name" value="Serine/threonine-protein kinase PLK"/>
    <property type="match status" value="1"/>
</dbReference>
<dbReference type="VEuPathDB" id="VectorBase:LDEU002349"/>
<feature type="domain" description="POLO box" evidence="14">
    <location>
        <begin position="393"/>
        <end position="471"/>
    </location>
</feature>
<dbReference type="SUPFAM" id="SSF82615">
    <property type="entry name" value="Polo-box domain"/>
    <property type="match status" value="2"/>
</dbReference>
<dbReference type="GO" id="GO:0005813">
    <property type="term" value="C:centrosome"/>
    <property type="evidence" value="ECO:0007669"/>
    <property type="project" value="TreeGrafter"/>
</dbReference>
<dbReference type="InterPro" id="IPR000959">
    <property type="entry name" value="POLO_box_dom"/>
</dbReference>
<evidence type="ECO:0000256" key="3">
    <source>
        <dbReference type="ARBA" id="ARBA00022527"/>
    </source>
</evidence>
<keyword evidence="5" id="KW-0677">Repeat</keyword>
<evidence type="ECO:0000259" key="13">
    <source>
        <dbReference type="PROSITE" id="PS50011"/>
    </source>
</evidence>
<comment type="caution">
    <text evidence="15">The sequence shown here is derived from an EMBL/GenBank/DDBJ whole genome shotgun (WGS) entry which is preliminary data.</text>
</comment>
<dbReference type="EC" id="2.7.11.21" evidence="12"/>
<feature type="non-terminal residue" evidence="15">
    <location>
        <position position="1"/>
    </location>
</feature>
<dbReference type="GO" id="GO:0005524">
    <property type="term" value="F:ATP binding"/>
    <property type="evidence" value="ECO:0007669"/>
    <property type="project" value="UniProtKB-UniRule"/>
</dbReference>
<dbReference type="SUPFAM" id="SSF56112">
    <property type="entry name" value="Protein kinase-like (PK-like)"/>
    <property type="match status" value="1"/>
</dbReference>
<dbReference type="InterPro" id="IPR008271">
    <property type="entry name" value="Ser/Thr_kinase_AS"/>
</dbReference>
<comment type="catalytic activity">
    <reaction evidence="9 12">
        <text>L-threonyl-[protein] + ATP = O-phospho-L-threonyl-[protein] + ADP + H(+)</text>
        <dbReference type="Rhea" id="RHEA:46608"/>
        <dbReference type="Rhea" id="RHEA-COMP:11060"/>
        <dbReference type="Rhea" id="RHEA-COMP:11605"/>
        <dbReference type="ChEBI" id="CHEBI:15378"/>
        <dbReference type="ChEBI" id="CHEBI:30013"/>
        <dbReference type="ChEBI" id="CHEBI:30616"/>
        <dbReference type="ChEBI" id="CHEBI:61977"/>
        <dbReference type="ChEBI" id="CHEBI:456216"/>
        <dbReference type="EC" id="2.7.11.21"/>
    </reaction>
</comment>
<dbReference type="STRING" id="299467.A0A443SQ75"/>
<comment type="similarity">
    <text evidence="12">Belongs to the protein kinase superfamily. Ser/Thr protein kinase family. CDC5/Polo subfamily.</text>
</comment>
<dbReference type="CDD" id="cd13117">
    <property type="entry name" value="POLO_box_2"/>
    <property type="match status" value="1"/>
</dbReference>
<dbReference type="EMBL" id="NCKV01000803">
    <property type="protein sequence ID" value="RWS29690.1"/>
    <property type="molecule type" value="Genomic_DNA"/>
</dbReference>
<comment type="subcellular location">
    <subcellularLocation>
        <location evidence="1">Cytoplasm</location>
    </subcellularLocation>
</comment>
<dbReference type="InterPro" id="IPR036947">
    <property type="entry name" value="POLO_box_dom_sf"/>
</dbReference>
<proteinExistence type="inferred from homology"/>
<evidence type="ECO:0000256" key="12">
    <source>
        <dbReference type="RuleBase" id="RU361162"/>
    </source>
</evidence>
<dbReference type="PANTHER" id="PTHR24345">
    <property type="entry name" value="SERINE/THREONINE-PROTEIN KINASE PLK"/>
    <property type="match status" value="1"/>
</dbReference>
<dbReference type="InterPro" id="IPR011009">
    <property type="entry name" value="Kinase-like_dom_sf"/>
</dbReference>
<feature type="domain" description="POLO box" evidence="14">
    <location>
        <begin position="493"/>
        <end position="575"/>
    </location>
</feature>
<dbReference type="GO" id="GO:0000922">
    <property type="term" value="C:spindle pole"/>
    <property type="evidence" value="ECO:0007669"/>
    <property type="project" value="TreeGrafter"/>
</dbReference>
<sequence length="588" mass="68565">RSDLLSNMSRKQEVAKIEIPDFVVDTGTKKKYIKGKFLGRGGFAKCYELIEKPGDVVFAGKVIAKAQLQKSDQKEKMSQEIAIHRSIKHKHIVQFNSYFEDKNFIYIVLELCSKRSLMEMHKRRKTLTEPEIRYFVRQIADACLYLHERKIVHRDLKLGNLFLNEVMELKVGDFGLATRIVSEGERKLTLCGTPNYIAPEVLMKKGHSYEVDVWSLGCIVYTLIVGKPPFETSELKDTYKRIRHNEYHIPSFVPHEVRVFIQKMLQSDPKQRPSMRQVLNDNYMKNYIPSKLPQSCLTMPPHYNEGRLSIMPTEILLSPRRPLVDVNVEQNAAVKVEAKPKKGEDIQPSRSRENYNLNDLKDQLCKLIDSKPEFRRPVNDDEAEDPASTPIFWISKWVDYTDRYGIGYQLCDNSIGILFNDVTRISLLADGHNLQYIEKNNTEHFHTIENHPQNLFKKVTLLKYFRNYMNDHLLKTGEKPQTQDVDEITRLPHLNNWFRTRTAIVFQLTNGIVQINFFGDHTKLILCPHMGAVTYIDENRDFRTYRFSLIEKYGVNKNVAERLRYARDVVNKLMVNKLSVNTKSSNRT</sequence>
<keyword evidence="4 12" id="KW-0808">Transferase</keyword>
<dbReference type="OrthoDB" id="408964at2759"/>
<dbReference type="PANTHER" id="PTHR24345:SF93">
    <property type="entry name" value="SERINE_THREONINE-PROTEIN KINASE PLK1"/>
    <property type="match status" value="1"/>
</dbReference>
<dbReference type="Pfam" id="PF00069">
    <property type="entry name" value="Pkinase"/>
    <property type="match status" value="1"/>
</dbReference>
<evidence type="ECO:0000256" key="7">
    <source>
        <dbReference type="ARBA" id="ARBA00022777"/>
    </source>
</evidence>
<dbReference type="GO" id="GO:0106310">
    <property type="term" value="F:protein serine kinase activity"/>
    <property type="evidence" value="ECO:0007669"/>
    <property type="project" value="RHEA"/>
</dbReference>
<accession>A0A443SQ75</accession>
<evidence type="ECO:0000256" key="1">
    <source>
        <dbReference type="ARBA" id="ARBA00004496"/>
    </source>
</evidence>
<evidence type="ECO:0000256" key="5">
    <source>
        <dbReference type="ARBA" id="ARBA00022737"/>
    </source>
</evidence>
<dbReference type="InterPro" id="IPR000719">
    <property type="entry name" value="Prot_kinase_dom"/>
</dbReference>
<dbReference type="GO" id="GO:0005737">
    <property type="term" value="C:cytoplasm"/>
    <property type="evidence" value="ECO:0007669"/>
    <property type="project" value="UniProtKB-SubCell"/>
</dbReference>
<dbReference type="Gene3D" id="1.10.510.10">
    <property type="entry name" value="Transferase(Phosphotransferase) domain 1"/>
    <property type="match status" value="1"/>
</dbReference>
<feature type="binding site" evidence="11">
    <location>
        <position position="65"/>
    </location>
    <ligand>
        <name>ATP</name>
        <dbReference type="ChEBI" id="CHEBI:30616"/>
    </ligand>
</feature>
<dbReference type="PROSITE" id="PS50078">
    <property type="entry name" value="POLO_BOX"/>
    <property type="match status" value="2"/>
</dbReference>
<evidence type="ECO:0000256" key="10">
    <source>
        <dbReference type="ARBA" id="ARBA00048347"/>
    </source>
</evidence>
<evidence type="ECO:0000256" key="6">
    <source>
        <dbReference type="ARBA" id="ARBA00022741"/>
    </source>
</evidence>